<reference evidence="2 3" key="1">
    <citation type="submission" date="2023-02" db="EMBL/GenBank/DDBJ databases">
        <title>LHISI_Scaffold_Assembly.</title>
        <authorList>
            <person name="Stuart O.P."/>
            <person name="Cleave R."/>
            <person name="Magrath M.J.L."/>
            <person name="Mikheyev A.S."/>
        </authorList>
    </citation>
    <scope>NUCLEOTIDE SEQUENCE [LARGE SCALE GENOMIC DNA]</scope>
    <source>
        <strain evidence="2">Daus_M_001</strain>
        <tissue evidence="2">Leg muscle</tissue>
    </source>
</reference>
<proteinExistence type="predicted"/>
<feature type="region of interest" description="Disordered" evidence="1">
    <location>
        <begin position="234"/>
        <end position="256"/>
    </location>
</feature>
<organism evidence="2 3">
    <name type="scientific">Dryococelus australis</name>
    <dbReference type="NCBI Taxonomy" id="614101"/>
    <lineage>
        <taxon>Eukaryota</taxon>
        <taxon>Metazoa</taxon>
        <taxon>Ecdysozoa</taxon>
        <taxon>Arthropoda</taxon>
        <taxon>Hexapoda</taxon>
        <taxon>Insecta</taxon>
        <taxon>Pterygota</taxon>
        <taxon>Neoptera</taxon>
        <taxon>Polyneoptera</taxon>
        <taxon>Phasmatodea</taxon>
        <taxon>Verophasmatodea</taxon>
        <taxon>Anareolatae</taxon>
        <taxon>Phasmatidae</taxon>
        <taxon>Eurycanthinae</taxon>
        <taxon>Dryococelus</taxon>
    </lineage>
</organism>
<evidence type="ECO:0000313" key="3">
    <source>
        <dbReference type="Proteomes" id="UP001159363"/>
    </source>
</evidence>
<sequence length="314" mass="33758">MQAAGEDETALATQAGDVEDDGIPVIAGVTDRAWSRISYGTNYVSSGVKFLRSSETQVSLYCVFASAGSKHFCTTLLRSSTQREESELSGRGQPRASFIFLHSQSATQPSPVNQVGGRLKLRMCENSEATSQQSDASRVGPAAVKCAEWKTVIYDDSSSITLAWQRNSITNKSARLHPVNVYNDPCGLYAGIRSLGEQPRITHVTVGGLGPKTAWDCTQLPDTRTSRCVMPNISSSRVSLGPRNEPGSGSFPGRVTPGFSQERTVLNDAASGQRVFSGISRFPHLFIPALIHSHLILSSSAHNTSLLRAAQNLS</sequence>
<protein>
    <submittedName>
        <fullName evidence="2">Uncharacterized protein</fullName>
    </submittedName>
</protein>
<dbReference type="EMBL" id="JARBHB010000007">
    <property type="protein sequence ID" value="KAJ8878559.1"/>
    <property type="molecule type" value="Genomic_DNA"/>
</dbReference>
<accession>A0ABQ9H2S2</accession>
<comment type="caution">
    <text evidence="2">The sequence shown here is derived from an EMBL/GenBank/DDBJ whole genome shotgun (WGS) entry which is preliminary data.</text>
</comment>
<evidence type="ECO:0000256" key="1">
    <source>
        <dbReference type="SAM" id="MobiDB-lite"/>
    </source>
</evidence>
<gene>
    <name evidence="2" type="ORF">PR048_019137</name>
</gene>
<dbReference type="Proteomes" id="UP001159363">
    <property type="component" value="Chromosome 6"/>
</dbReference>
<evidence type="ECO:0000313" key="2">
    <source>
        <dbReference type="EMBL" id="KAJ8878559.1"/>
    </source>
</evidence>
<keyword evidence="3" id="KW-1185">Reference proteome</keyword>
<name>A0ABQ9H2S2_9NEOP</name>